<sequence>MRVFALVLALLFLIQQVSCIDQTESSRRGTDGPLEAIPSPNDEEFRPKHDGAEARILKQKQSMLALIDRMTKPHGYRDDQIELTTFDSLHEFDRNLLAAHLGTDYRNLLVFDMGHNTFLDWQSVFVPIKTTDDAGRERFRNGGLLAVSFKNGYPPTIHGVITAPRNPFIVSRIIDKAKTTLGSLGIKKSQLAKLALLPGHPDYVNVLQGGERGFEWKGKLPVFRPP</sequence>
<accession>A0A317XYT7</accession>
<reference evidence="3 4" key="1">
    <citation type="journal article" date="2018" name="Mol. Biol. Evol.">
        <title>Broad Genomic Sampling Reveals a Smut Pathogenic Ancestry of the Fungal Clade Ustilaginomycotina.</title>
        <authorList>
            <person name="Kijpornyongpan T."/>
            <person name="Mondo S.J."/>
            <person name="Barry K."/>
            <person name="Sandor L."/>
            <person name="Lee J."/>
            <person name="Lipzen A."/>
            <person name="Pangilinan J."/>
            <person name="LaButti K."/>
            <person name="Hainaut M."/>
            <person name="Henrissat B."/>
            <person name="Grigoriev I.V."/>
            <person name="Spatafora J.W."/>
            <person name="Aime M.C."/>
        </authorList>
    </citation>
    <scope>NUCLEOTIDE SEQUENCE [LARGE SCALE GENOMIC DNA]</scope>
    <source>
        <strain evidence="3 4">MCA 3645</strain>
    </source>
</reference>
<protein>
    <submittedName>
        <fullName evidence="3">Uncharacterized protein</fullName>
    </submittedName>
</protein>
<dbReference type="EMBL" id="KZ819188">
    <property type="protein sequence ID" value="PWZ03457.1"/>
    <property type="molecule type" value="Genomic_DNA"/>
</dbReference>
<organism evidence="3 4">
    <name type="scientific">Testicularia cyperi</name>
    <dbReference type="NCBI Taxonomy" id="1882483"/>
    <lineage>
        <taxon>Eukaryota</taxon>
        <taxon>Fungi</taxon>
        <taxon>Dikarya</taxon>
        <taxon>Basidiomycota</taxon>
        <taxon>Ustilaginomycotina</taxon>
        <taxon>Ustilaginomycetes</taxon>
        <taxon>Ustilaginales</taxon>
        <taxon>Anthracoideaceae</taxon>
        <taxon>Testicularia</taxon>
    </lineage>
</organism>
<evidence type="ECO:0000256" key="1">
    <source>
        <dbReference type="SAM" id="MobiDB-lite"/>
    </source>
</evidence>
<evidence type="ECO:0000313" key="4">
    <source>
        <dbReference type="Proteomes" id="UP000246740"/>
    </source>
</evidence>
<evidence type="ECO:0000256" key="2">
    <source>
        <dbReference type="SAM" id="SignalP"/>
    </source>
</evidence>
<dbReference type="InParanoid" id="A0A317XYT7"/>
<dbReference type="Proteomes" id="UP000246740">
    <property type="component" value="Unassembled WGS sequence"/>
</dbReference>
<evidence type="ECO:0000313" key="3">
    <source>
        <dbReference type="EMBL" id="PWZ03457.1"/>
    </source>
</evidence>
<keyword evidence="2" id="KW-0732">Signal</keyword>
<keyword evidence="4" id="KW-1185">Reference proteome</keyword>
<name>A0A317XYT7_9BASI</name>
<proteinExistence type="predicted"/>
<feature type="signal peptide" evidence="2">
    <location>
        <begin position="1"/>
        <end position="19"/>
    </location>
</feature>
<gene>
    <name evidence="3" type="ORF">BCV70DRAFT_197668</name>
</gene>
<feature type="chain" id="PRO_5016407262" evidence="2">
    <location>
        <begin position="20"/>
        <end position="226"/>
    </location>
</feature>
<feature type="region of interest" description="Disordered" evidence="1">
    <location>
        <begin position="24"/>
        <end position="47"/>
    </location>
</feature>
<dbReference type="AlphaFoldDB" id="A0A317XYT7"/>